<dbReference type="OrthoDB" id="1932527at2759"/>
<accession>A0A5B6VCZ7</accession>
<organism evidence="2 3">
    <name type="scientific">Gossypium australe</name>
    <dbReference type="NCBI Taxonomy" id="47621"/>
    <lineage>
        <taxon>Eukaryota</taxon>
        <taxon>Viridiplantae</taxon>
        <taxon>Streptophyta</taxon>
        <taxon>Embryophyta</taxon>
        <taxon>Tracheophyta</taxon>
        <taxon>Spermatophyta</taxon>
        <taxon>Magnoliopsida</taxon>
        <taxon>eudicotyledons</taxon>
        <taxon>Gunneridae</taxon>
        <taxon>Pentapetalae</taxon>
        <taxon>rosids</taxon>
        <taxon>malvids</taxon>
        <taxon>Malvales</taxon>
        <taxon>Malvaceae</taxon>
        <taxon>Malvoideae</taxon>
        <taxon>Gossypium</taxon>
    </lineage>
</organism>
<proteinExistence type="predicted"/>
<evidence type="ECO:0000313" key="3">
    <source>
        <dbReference type="Proteomes" id="UP000325315"/>
    </source>
</evidence>
<dbReference type="GO" id="GO:0003964">
    <property type="term" value="F:RNA-directed DNA polymerase activity"/>
    <property type="evidence" value="ECO:0007669"/>
    <property type="project" value="UniProtKB-KW"/>
</dbReference>
<comment type="caution">
    <text evidence="2">The sequence shown here is derived from an EMBL/GenBank/DDBJ whole genome shotgun (WGS) entry which is preliminary data.</text>
</comment>
<gene>
    <name evidence="2" type="ORF">EPI10_001967</name>
</gene>
<feature type="domain" description="Reverse transcriptase" evidence="1">
    <location>
        <begin position="1"/>
        <end position="84"/>
    </location>
</feature>
<dbReference type="EMBL" id="SMMG02000007">
    <property type="protein sequence ID" value="KAA3466907.1"/>
    <property type="molecule type" value="Genomic_DNA"/>
</dbReference>
<keyword evidence="2" id="KW-0695">RNA-directed DNA polymerase</keyword>
<dbReference type="PANTHER" id="PTHR46890:SF48">
    <property type="entry name" value="RNA-DIRECTED DNA POLYMERASE"/>
    <property type="match status" value="1"/>
</dbReference>
<dbReference type="PANTHER" id="PTHR46890">
    <property type="entry name" value="NON-LTR RETROLELEMENT REVERSE TRANSCRIPTASE-LIKE PROTEIN-RELATED"/>
    <property type="match status" value="1"/>
</dbReference>
<name>A0A5B6VCZ7_9ROSI</name>
<dbReference type="Pfam" id="PF00078">
    <property type="entry name" value="RVT_1"/>
    <property type="match status" value="1"/>
</dbReference>
<keyword evidence="2" id="KW-0808">Transferase</keyword>
<protein>
    <submittedName>
        <fullName evidence="2">Reverse transcriptase</fullName>
    </submittedName>
</protein>
<dbReference type="InterPro" id="IPR052343">
    <property type="entry name" value="Retrotransposon-Effector_Assoc"/>
</dbReference>
<evidence type="ECO:0000313" key="2">
    <source>
        <dbReference type="EMBL" id="KAA3466907.1"/>
    </source>
</evidence>
<dbReference type="PROSITE" id="PS50878">
    <property type="entry name" value="RT_POL"/>
    <property type="match status" value="1"/>
</dbReference>
<dbReference type="InterPro" id="IPR000477">
    <property type="entry name" value="RT_dom"/>
</dbReference>
<keyword evidence="2" id="KW-0548">Nucleotidyltransferase</keyword>
<dbReference type="Proteomes" id="UP000325315">
    <property type="component" value="Unassembled WGS sequence"/>
</dbReference>
<reference evidence="3" key="1">
    <citation type="journal article" date="2019" name="Plant Biotechnol. J.">
        <title>Genome sequencing of the Australian wild diploid species Gossypium australe highlights disease resistance and delayed gland morphogenesis.</title>
        <authorList>
            <person name="Cai Y."/>
            <person name="Cai X."/>
            <person name="Wang Q."/>
            <person name="Wang P."/>
            <person name="Zhang Y."/>
            <person name="Cai C."/>
            <person name="Xu Y."/>
            <person name="Wang K."/>
            <person name="Zhou Z."/>
            <person name="Wang C."/>
            <person name="Geng S."/>
            <person name="Li B."/>
            <person name="Dong Q."/>
            <person name="Hou Y."/>
            <person name="Wang H."/>
            <person name="Ai P."/>
            <person name="Liu Z."/>
            <person name="Yi F."/>
            <person name="Sun M."/>
            <person name="An G."/>
            <person name="Cheng J."/>
            <person name="Zhang Y."/>
            <person name="Shi Q."/>
            <person name="Xie Y."/>
            <person name="Shi X."/>
            <person name="Chang Y."/>
            <person name="Huang F."/>
            <person name="Chen Y."/>
            <person name="Hong S."/>
            <person name="Mi L."/>
            <person name="Sun Q."/>
            <person name="Zhang L."/>
            <person name="Zhou B."/>
            <person name="Peng R."/>
            <person name="Zhang X."/>
            <person name="Liu F."/>
        </authorList>
    </citation>
    <scope>NUCLEOTIDE SEQUENCE [LARGE SCALE GENOMIC DNA]</scope>
    <source>
        <strain evidence="3">cv. PA1801</strain>
    </source>
</reference>
<evidence type="ECO:0000259" key="1">
    <source>
        <dbReference type="PROSITE" id="PS50878"/>
    </source>
</evidence>
<sequence length="84" mass="9305">MIKMGFAREWVGLIMKCITSVSYAVNINGRRGRSFQPTRGLQQGDPLSPFLFLICSEGAKASRRGLEISHLSFADDCMMFGEAT</sequence>
<dbReference type="AlphaFoldDB" id="A0A5B6VCZ7"/>
<keyword evidence="3" id="KW-1185">Reference proteome</keyword>